<dbReference type="Proteomes" id="UP000237755">
    <property type="component" value="Unassembled WGS sequence"/>
</dbReference>
<evidence type="ECO:0000256" key="5">
    <source>
        <dbReference type="SAM" id="Phobius"/>
    </source>
</evidence>
<dbReference type="EMBL" id="MPZN01000017">
    <property type="protein sequence ID" value="PPL19208.1"/>
    <property type="molecule type" value="Genomic_DNA"/>
</dbReference>
<evidence type="ECO:0000256" key="3">
    <source>
        <dbReference type="ARBA" id="ARBA00022989"/>
    </source>
</evidence>
<keyword evidence="3 5" id="KW-1133">Transmembrane helix</keyword>
<evidence type="ECO:0000256" key="4">
    <source>
        <dbReference type="ARBA" id="ARBA00023136"/>
    </source>
</evidence>
<reference evidence="7 8" key="1">
    <citation type="journal article" date="2008" name="Int. J. Syst. Evol. Microbiol.">
        <title>Leifsonia pindariensis sp. nov., isolated from the Pindari glacier of the Indian Himalayas, and emended description of the genus Leifsonia.</title>
        <authorList>
            <person name="Reddy G.S."/>
            <person name="Prabagaran S.R."/>
            <person name="Shivaji S."/>
        </authorList>
    </citation>
    <scope>NUCLEOTIDE SEQUENCE [LARGE SCALE GENOMIC DNA]</scope>
    <source>
        <strain evidence="7 8">PON 10</strain>
    </source>
</reference>
<evidence type="ECO:0000313" key="8">
    <source>
        <dbReference type="Proteomes" id="UP000237755"/>
    </source>
</evidence>
<dbReference type="CDD" id="cd00882">
    <property type="entry name" value="Ras_like_GTPase"/>
    <property type="match status" value="1"/>
</dbReference>
<dbReference type="Gene3D" id="3.40.50.300">
    <property type="entry name" value="P-loop containing nucleotide triphosphate hydrolases"/>
    <property type="match status" value="1"/>
</dbReference>
<feature type="domain" description="G" evidence="6">
    <location>
        <begin position="27"/>
        <end position="146"/>
    </location>
</feature>
<evidence type="ECO:0000259" key="6">
    <source>
        <dbReference type="Pfam" id="PF01926"/>
    </source>
</evidence>
<feature type="transmembrane region" description="Helical" evidence="5">
    <location>
        <begin position="236"/>
        <end position="258"/>
    </location>
</feature>
<name>A0ABX5AXM0_9MICO</name>
<keyword evidence="4 5" id="KW-0472">Membrane</keyword>
<dbReference type="RefSeq" id="WP_104474999.1">
    <property type="nucleotide sequence ID" value="NZ_MPZN01000017.1"/>
</dbReference>
<proteinExistence type="predicted"/>
<keyword evidence="8" id="KW-1185">Reference proteome</keyword>
<protein>
    <submittedName>
        <fullName evidence="7">GTP-binding protein</fullName>
    </submittedName>
</protein>
<evidence type="ECO:0000256" key="1">
    <source>
        <dbReference type="ARBA" id="ARBA00004141"/>
    </source>
</evidence>
<organism evidence="7 8">
    <name type="scientific">Microterricola pindariensis</name>
    <dbReference type="NCBI Taxonomy" id="478010"/>
    <lineage>
        <taxon>Bacteria</taxon>
        <taxon>Bacillati</taxon>
        <taxon>Actinomycetota</taxon>
        <taxon>Actinomycetes</taxon>
        <taxon>Micrococcales</taxon>
        <taxon>Microbacteriaceae</taxon>
        <taxon>Microterricola</taxon>
    </lineage>
</organism>
<dbReference type="SUPFAM" id="SSF52540">
    <property type="entry name" value="P-loop containing nucleoside triphosphate hydrolases"/>
    <property type="match status" value="1"/>
</dbReference>
<feature type="transmembrane region" description="Helical" evidence="5">
    <location>
        <begin position="311"/>
        <end position="335"/>
    </location>
</feature>
<keyword evidence="2 5" id="KW-0812">Transmembrane</keyword>
<dbReference type="InterPro" id="IPR021147">
    <property type="entry name" value="DUF697"/>
</dbReference>
<dbReference type="InterPro" id="IPR006073">
    <property type="entry name" value="GTP-bd"/>
</dbReference>
<evidence type="ECO:0000256" key="2">
    <source>
        <dbReference type="ARBA" id="ARBA00022692"/>
    </source>
</evidence>
<accession>A0ABX5AXM0</accession>
<feature type="transmembrane region" description="Helical" evidence="5">
    <location>
        <begin position="270"/>
        <end position="291"/>
    </location>
</feature>
<dbReference type="Pfam" id="PF05128">
    <property type="entry name" value="DUF697"/>
    <property type="match status" value="1"/>
</dbReference>
<comment type="caution">
    <text evidence="7">The sequence shown here is derived from an EMBL/GenBank/DDBJ whole genome shotgun (WGS) entry which is preliminary data.</text>
</comment>
<gene>
    <name evidence="7" type="ORF">GY24_07030</name>
</gene>
<evidence type="ECO:0000313" key="7">
    <source>
        <dbReference type="EMBL" id="PPL19208.1"/>
    </source>
</evidence>
<comment type="subcellular location">
    <subcellularLocation>
        <location evidence="1">Membrane</location>
        <topology evidence="1">Multi-pass membrane protein</topology>
    </subcellularLocation>
</comment>
<dbReference type="Pfam" id="PF01926">
    <property type="entry name" value="MMR_HSR1"/>
    <property type="match status" value="1"/>
</dbReference>
<dbReference type="InterPro" id="IPR027417">
    <property type="entry name" value="P-loop_NTPase"/>
</dbReference>
<sequence length="385" mass="40783">MTDEIQFEETFREKFQEQAEAMGRFNLAIFGKTGVGKSTLVNAVFGEEVAPTGIGEPVTMNNHLYLHKSGFMGLVDTRGLEIGKDTDELIEELSSYVKEMRNGRESEHVHVAWYCVRATDRRFEDTEAEFVRRLHKLGLPVLLVLTQVTSRNGEYHHDAVELAAHISGLGLPIAGGQPILVMADGDEFTGQVEHGLKTLLDATFRVVPEGVAAALAAAQKVDMARKRKDAHSAVQAAAVSALAVGVVPIPLADAALLVPIQLAMMARVAAIYGLKLDTAAIASTAITTVLVAGGKSAVVGLTKLVPGAGTIVGGAISAGVASTLTLATGFAWAAVCQELTLGRLRGVGGAIDSTLIHELFKVQYAAWFENANNRVDARGSSSTPE</sequence>